<dbReference type="FunFam" id="2.20.25.80:FF:000003">
    <property type="entry name" value="WRKY transcription factor 57"/>
    <property type="match status" value="1"/>
</dbReference>
<feature type="compositionally biased region" description="Basic and acidic residues" evidence="11">
    <location>
        <begin position="689"/>
        <end position="704"/>
    </location>
</feature>
<keyword evidence="3" id="KW-0677">Repeat</keyword>
<protein>
    <submittedName>
        <fullName evidence="13">WRKY domain-containing protein</fullName>
    </submittedName>
</protein>
<evidence type="ECO:0000256" key="2">
    <source>
        <dbReference type="ARBA" id="ARBA00022723"/>
    </source>
</evidence>
<comment type="similarity">
    <text evidence="9">Belongs to the WRKY group I family.</text>
</comment>
<evidence type="ECO:0000313" key="14">
    <source>
        <dbReference type="Proteomes" id="UP000245207"/>
    </source>
</evidence>
<evidence type="ECO:0000256" key="1">
    <source>
        <dbReference type="ARBA" id="ARBA00004123"/>
    </source>
</evidence>
<dbReference type="PANTHER" id="PTHR31221:SF141">
    <property type="entry name" value="WRKY PROTEIN"/>
    <property type="match status" value="1"/>
</dbReference>
<dbReference type="GO" id="GO:0005634">
    <property type="term" value="C:nucleus"/>
    <property type="evidence" value="ECO:0007669"/>
    <property type="project" value="UniProtKB-SubCell"/>
</dbReference>
<evidence type="ECO:0000256" key="5">
    <source>
        <dbReference type="ARBA" id="ARBA00023015"/>
    </source>
</evidence>
<dbReference type="GO" id="GO:0046872">
    <property type="term" value="F:metal ion binding"/>
    <property type="evidence" value="ECO:0007669"/>
    <property type="project" value="UniProtKB-KW"/>
</dbReference>
<dbReference type="Gene3D" id="2.20.25.80">
    <property type="entry name" value="WRKY domain"/>
    <property type="match status" value="3"/>
</dbReference>
<dbReference type="STRING" id="35608.A0A2U1MGZ0"/>
<reference evidence="13 14" key="1">
    <citation type="journal article" date="2018" name="Mol. Plant">
        <title>The genome of Artemisia annua provides insight into the evolution of Asteraceae family and artemisinin biosynthesis.</title>
        <authorList>
            <person name="Shen Q."/>
            <person name="Zhang L."/>
            <person name="Liao Z."/>
            <person name="Wang S."/>
            <person name="Yan T."/>
            <person name="Shi P."/>
            <person name="Liu M."/>
            <person name="Fu X."/>
            <person name="Pan Q."/>
            <person name="Wang Y."/>
            <person name="Lv Z."/>
            <person name="Lu X."/>
            <person name="Zhang F."/>
            <person name="Jiang W."/>
            <person name="Ma Y."/>
            <person name="Chen M."/>
            <person name="Hao X."/>
            <person name="Li L."/>
            <person name="Tang Y."/>
            <person name="Lv G."/>
            <person name="Zhou Y."/>
            <person name="Sun X."/>
            <person name="Brodelius P.E."/>
            <person name="Rose J.K.C."/>
            <person name="Tang K."/>
        </authorList>
    </citation>
    <scope>NUCLEOTIDE SEQUENCE [LARGE SCALE GENOMIC DNA]</scope>
    <source>
        <strain evidence="14">cv. Huhao1</strain>
        <tissue evidence="13">Leaf</tissue>
    </source>
</reference>
<accession>A0A2U1MGZ0</accession>
<gene>
    <name evidence="13" type="ORF">CTI12_AA381340</name>
</gene>
<dbReference type="SMART" id="SM00774">
    <property type="entry name" value="WRKY"/>
    <property type="match status" value="3"/>
</dbReference>
<sequence>MRRWEKKVSTTKEDASLPLWCPSDVPLPLWCPGTKNKIPTDIIPIVGQPPPMLSLPQKQNQNQTSSFENIFTGGPSSGFSPGPMTLVSNYFSDHFSDGSFSQLLAGAMNSPVSQISSEDNKNIGSRGFKDKRPMDLVIAQSPTGFMFPNLFSPSGLLNSPGFFSPLQSPLVSHQQALAHVTAQAALSQSYFNNVQPENYNGGLVNEEETRMLNANAELEDSQIGSPDELSVSQSDVSESQHVISGSADINDGYNWRKYGQKQVKASEHPRSYYKCTHPNCPVKKKVGQALDGHISDIVYKGKHNHDPPPPNKRGKESADVNKPNNSQIEAHVAEQPVVDQGFNQMMRNDQGFSQLMRSDQGFHQMARNDQGYNQLMENVQGSNQLMGNDQVSNQLMRNDQVSNQLMRNDQGSNQLMRIDEPNDEPNPKRRRTQVSSISREIVTELGERLEAERQETRELRDIAALMQEEIERQTDELTEETRMLNANAELEDSQIGSPDELSVSQSDVSESQHVISGSADINDGYNWRKYGQKQVKASEHPRSYYKCTHPNCPVKKKVGQALDGHISDIVYKGKHNHDPPPPNKRGKESADVNKPNNSQIEAHVAEQPVVDQGFNQMMRNDQGFSQLMRSDQGFHQMARNDQGYNQLMENVQGSNQLMGNDQVSNQLMRNDQVSNQLMRNDQGSNQLMRIDEPNDEPNPKRRNTETGSVTVPADHSTSAHKVVSEPKIVVQTRSEVDLLDDGFKWRKYGQKVVKGNTNPRSYYKCTFPGCNVRKHVERAPLDPKSVVTTYEGKHNHDIPVSRHRGYNNNNGGGGAAARRKEPKLGNNERPVLLQMKEEEITA</sequence>
<keyword evidence="2" id="KW-0479">Metal-binding</keyword>
<keyword evidence="6" id="KW-0238">DNA-binding</keyword>
<evidence type="ECO:0000256" key="6">
    <source>
        <dbReference type="ARBA" id="ARBA00023125"/>
    </source>
</evidence>
<feature type="coiled-coil region" evidence="10">
    <location>
        <begin position="449"/>
        <end position="487"/>
    </location>
</feature>
<dbReference type="Proteomes" id="UP000245207">
    <property type="component" value="Unassembled WGS sequence"/>
</dbReference>
<dbReference type="InterPro" id="IPR003657">
    <property type="entry name" value="WRKY_dom"/>
</dbReference>
<feature type="domain" description="WRKY" evidence="12">
    <location>
        <begin position="734"/>
        <end position="799"/>
    </location>
</feature>
<dbReference type="OrthoDB" id="2021103at2759"/>
<dbReference type="InterPro" id="IPR044810">
    <property type="entry name" value="WRKY_plant"/>
</dbReference>
<evidence type="ECO:0000313" key="13">
    <source>
        <dbReference type="EMBL" id="PWA60499.1"/>
    </source>
</evidence>
<dbReference type="InterPro" id="IPR036576">
    <property type="entry name" value="WRKY_dom_sf"/>
</dbReference>
<keyword evidence="7" id="KW-0804">Transcription</keyword>
<keyword evidence="4" id="KW-0862">Zinc</keyword>
<evidence type="ECO:0000256" key="8">
    <source>
        <dbReference type="ARBA" id="ARBA00023242"/>
    </source>
</evidence>
<keyword evidence="14" id="KW-1185">Reference proteome</keyword>
<dbReference type="EMBL" id="PKPP01005339">
    <property type="protein sequence ID" value="PWA60499.1"/>
    <property type="molecule type" value="Genomic_DNA"/>
</dbReference>
<evidence type="ECO:0000256" key="10">
    <source>
        <dbReference type="SAM" id="Coils"/>
    </source>
</evidence>
<keyword evidence="8" id="KW-0539">Nucleus</keyword>
<evidence type="ECO:0000256" key="9">
    <source>
        <dbReference type="ARBA" id="ARBA00061157"/>
    </source>
</evidence>
<feature type="region of interest" description="Disordered" evidence="11">
    <location>
        <begin position="571"/>
        <end position="594"/>
    </location>
</feature>
<comment type="subcellular location">
    <subcellularLocation>
        <location evidence="1">Nucleus</location>
    </subcellularLocation>
</comment>
<dbReference type="GO" id="GO:0043565">
    <property type="term" value="F:sequence-specific DNA binding"/>
    <property type="evidence" value="ECO:0007669"/>
    <property type="project" value="InterPro"/>
</dbReference>
<dbReference type="FunFam" id="2.20.25.80:FF:000006">
    <property type="entry name" value="WRKY transcription factor"/>
    <property type="match status" value="2"/>
</dbReference>
<dbReference type="GO" id="GO:0003700">
    <property type="term" value="F:DNA-binding transcription factor activity"/>
    <property type="evidence" value="ECO:0007669"/>
    <property type="project" value="InterPro"/>
</dbReference>
<feature type="region of interest" description="Disordered" evidence="11">
    <location>
        <begin position="299"/>
        <end position="322"/>
    </location>
</feature>
<evidence type="ECO:0000256" key="7">
    <source>
        <dbReference type="ARBA" id="ARBA00023163"/>
    </source>
</evidence>
<evidence type="ECO:0000256" key="3">
    <source>
        <dbReference type="ARBA" id="ARBA00022737"/>
    </source>
</evidence>
<feature type="region of interest" description="Disordered" evidence="11">
    <location>
        <begin position="680"/>
        <end position="722"/>
    </location>
</feature>
<feature type="region of interest" description="Disordered" evidence="11">
    <location>
        <begin position="408"/>
        <end position="435"/>
    </location>
</feature>
<keyword evidence="10" id="KW-0175">Coiled coil</keyword>
<evidence type="ECO:0000259" key="12">
    <source>
        <dbReference type="PROSITE" id="PS50811"/>
    </source>
</evidence>
<feature type="compositionally biased region" description="Polar residues" evidence="11">
    <location>
        <begin position="502"/>
        <end position="512"/>
    </location>
</feature>
<feature type="region of interest" description="Disordered" evidence="11">
    <location>
        <begin position="489"/>
        <end position="512"/>
    </location>
</feature>
<dbReference type="AlphaFoldDB" id="A0A2U1MGZ0"/>
<feature type="region of interest" description="Disordered" evidence="11">
    <location>
        <begin position="795"/>
        <end position="842"/>
    </location>
</feature>
<evidence type="ECO:0000256" key="11">
    <source>
        <dbReference type="SAM" id="MobiDB-lite"/>
    </source>
</evidence>
<dbReference type="PROSITE" id="PS50811">
    <property type="entry name" value="WRKY"/>
    <property type="match status" value="3"/>
</dbReference>
<dbReference type="Pfam" id="PF03106">
    <property type="entry name" value="WRKY"/>
    <property type="match status" value="3"/>
</dbReference>
<feature type="domain" description="WRKY" evidence="12">
    <location>
        <begin position="244"/>
        <end position="308"/>
    </location>
</feature>
<dbReference type="PANTHER" id="PTHR31221">
    <property type="entry name" value="WRKY TRANSCRIPTION FACTOR PROTEIN 1-RELATED"/>
    <property type="match status" value="1"/>
</dbReference>
<organism evidence="13 14">
    <name type="scientific">Artemisia annua</name>
    <name type="common">Sweet wormwood</name>
    <dbReference type="NCBI Taxonomy" id="35608"/>
    <lineage>
        <taxon>Eukaryota</taxon>
        <taxon>Viridiplantae</taxon>
        <taxon>Streptophyta</taxon>
        <taxon>Embryophyta</taxon>
        <taxon>Tracheophyta</taxon>
        <taxon>Spermatophyta</taxon>
        <taxon>Magnoliopsida</taxon>
        <taxon>eudicotyledons</taxon>
        <taxon>Gunneridae</taxon>
        <taxon>Pentapetalae</taxon>
        <taxon>asterids</taxon>
        <taxon>campanulids</taxon>
        <taxon>Asterales</taxon>
        <taxon>Asteraceae</taxon>
        <taxon>Asteroideae</taxon>
        <taxon>Anthemideae</taxon>
        <taxon>Artemisiinae</taxon>
        <taxon>Artemisia</taxon>
    </lineage>
</organism>
<name>A0A2U1MGZ0_ARTAN</name>
<evidence type="ECO:0000256" key="4">
    <source>
        <dbReference type="ARBA" id="ARBA00022833"/>
    </source>
</evidence>
<comment type="caution">
    <text evidence="13">The sequence shown here is derived from an EMBL/GenBank/DDBJ whole genome shotgun (WGS) entry which is preliminary data.</text>
</comment>
<keyword evidence="5" id="KW-0805">Transcription regulation</keyword>
<dbReference type="SUPFAM" id="SSF118290">
    <property type="entry name" value="WRKY DNA-binding domain"/>
    <property type="match status" value="3"/>
</dbReference>
<feature type="domain" description="WRKY" evidence="12">
    <location>
        <begin position="516"/>
        <end position="580"/>
    </location>
</feature>
<proteinExistence type="inferred from homology"/>